<name>A0A8X7P137_BRACI</name>
<dbReference type="EMBL" id="JAAMPC010000508">
    <property type="protein sequence ID" value="KAG2242392.1"/>
    <property type="molecule type" value="Genomic_DNA"/>
</dbReference>
<dbReference type="AlphaFoldDB" id="A0A8X7P137"/>
<organism evidence="1 2">
    <name type="scientific">Brassica carinata</name>
    <name type="common">Ethiopian mustard</name>
    <name type="synonym">Abyssinian cabbage</name>
    <dbReference type="NCBI Taxonomy" id="52824"/>
    <lineage>
        <taxon>Eukaryota</taxon>
        <taxon>Viridiplantae</taxon>
        <taxon>Streptophyta</taxon>
        <taxon>Embryophyta</taxon>
        <taxon>Tracheophyta</taxon>
        <taxon>Spermatophyta</taxon>
        <taxon>Magnoliopsida</taxon>
        <taxon>eudicotyledons</taxon>
        <taxon>Gunneridae</taxon>
        <taxon>Pentapetalae</taxon>
        <taxon>rosids</taxon>
        <taxon>malvids</taxon>
        <taxon>Brassicales</taxon>
        <taxon>Brassicaceae</taxon>
        <taxon>Brassiceae</taxon>
        <taxon>Brassica</taxon>
    </lineage>
</organism>
<evidence type="ECO:0000313" key="1">
    <source>
        <dbReference type="EMBL" id="KAG2242392.1"/>
    </source>
</evidence>
<feature type="non-terminal residue" evidence="1">
    <location>
        <position position="1"/>
    </location>
</feature>
<protein>
    <submittedName>
        <fullName evidence="1">Uncharacterized protein</fullName>
    </submittedName>
</protein>
<evidence type="ECO:0000313" key="2">
    <source>
        <dbReference type="Proteomes" id="UP000886595"/>
    </source>
</evidence>
<dbReference type="SUPFAM" id="SSF56112">
    <property type="entry name" value="Protein kinase-like (PK-like)"/>
    <property type="match status" value="1"/>
</dbReference>
<accession>A0A8X7P137</accession>
<reference evidence="1 2" key="1">
    <citation type="submission" date="2020-02" db="EMBL/GenBank/DDBJ databases">
        <authorList>
            <person name="Ma Q."/>
            <person name="Huang Y."/>
            <person name="Song X."/>
            <person name="Pei D."/>
        </authorList>
    </citation>
    <scope>NUCLEOTIDE SEQUENCE [LARGE SCALE GENOMIC DNA]</scope>
    <source>
        <strain evidence="1">Sxm20200214</strain>
        <tissue evidence="1">Leaf</tissue>
    </source>
</reference>
<proteinExistence type="predicted"/>
<dbReference type="InterPro" id="IPR011009">
    <property type="entry name" value="Kinase-like_dom_sf"/>
</dbReference>
<keyword evidence="2" id="KW-1185">Reference proteome</keyword>
<comment type="caution">
    <text evidence="1">The sequence shown here is derived from an EMBL/GenBank/DDBJ whole genome shotgun (WGS) entry which is preliminary data.</text>
</comment>
<dbReference type="Gene3D" id="1.10.510.10">
    <property type="entry name" value="Transferase(Phosphotransferase) domain 1"/>
    <property type="match status" value="1"/>
</dbReference>
<dbReference type="Proteomes" id="UP000886595">
    <property type="component" value="Unassembled WGS sequence"/>
</dbReference>
<sequence length="76" mass="8706">QAMTTRVVTLWCRAPELLHGAVEYGIGIDLWSAEYWKKIRLPSNLKHANQMAKPQFKRKLSAFVPNLPESIESLKV</sequence>
<gene>
    <name evidence="1" type="ORF">Bca52824_095763</name>
</gene>
<dbReference type="OrthoDB" id="1732493at2759"/>